<dbReference type="OrthoDB" id="5954824at2759"/>
<dbReference type="SUPFAM" id="SSF49879">
    <property type="entry name" value="SMAD/FHA domain"/>
    <property type="match status" value="1"/>
</dbReference>
<evidence type="ECO:0008006" key="12">
    <source>
        <dbReference type="Google" id="ProtNLM"/>
    </source>
</evidence>
<feature type="compositionally biased region" description="Polar residues" evidence="7">
    <location>
        <begin position="432"/>
        <end position="441"/>
    </location>
</feature>
<dbReference type="EMBL" id="PHWZ01000331">
    <property type="protein sequence ID" value="TEY45460.1"/>
    <property type="molecule type" value="Genomic_DNA"/>
</dbReference>
<reference evidence="10 11" key="1">
    <citation type="submission" date="2017-11" db="EMBL/GenBank/DDBJ databases">
        <title>Comparative genomics of Botrytis spp.</title>
        <authorList>
            <person name="Valero-Jimenez C.A."/>
            <person name="Tapia P."/>
            <person name="Veloso J."/>
            <person name="Silva-Moreno E."/>
            <person name="Staats M."/>
            <person name="Valdes J.H."/>
            <person name="Van Kan J.A.L."/>
        </authorList>
    </citation>
    <scope>NUCLEOTIDE SEQUENCE [LARGE SCALE GENOMIC DNA]</scope>
    <source>
        <strain evidence="10 11">MUCL2830</strain>
    </source>
</reference>
<accession>A0A4Y8CVH5</accession>
<feature type="region of interest" description="Disordered" evidence="7">
    <location>
        <begin position="282"/>
        <end position="312"/>
    </location>
</feature>
<dbReference type="GO" id="GO:0000978">
    <property type="term" value="F:RNA polymerase II cis-regulatory region sequence-specific DNA binding"/>
    <property type="evidence" value="ECO:0007669"/>
    <property type="project" value="TreeGrafter"/>
</dbReference>
<name>A0A4Y8CVH5_9HELO</name>
<evidence type="ECO:0000313" key="10">
    <source>
        <dbReference type="EMBL" id="TEY45460.1"/>
    </source>
</evidence>
<keyword evidence="3 6" id="KW-0238">DNA-binding</keyword>
<feature type="region of interest" description="Disordered" evidence="7">
    <location>
        <begin position="422"/>
        <end position="533"/>
    </location>
</feature>
<feature type="compositionally biased region" description="Acidic residues" evidence="7">
    <location>
        <begin position="227"/>
        <end position="246"/>
    </location>
</feature>
<feature type="compositionally biased region" description="Basic and acidic residues" evidence="7">
    <location>
        <begin position="247"/>
        <end position="256"/>
    </location>
</feature>
<keyword evidence="11" id="KW-1185">Reference proteome</keyword>
<dbReference type="InterPro" id="IPR036388">
    <property type="entry name" value="WH-like_DNA-bd_sf"/>
</dbReference>
<dbReference type="SUPFAM" id="SSF46785">
    <property type="entry name" value="Winged helix' DNA-binding domain"/>
    <property type="match status" value="1"/>
</dbReference>
<dbReference type="PROSITE" id="PS00658">
    <property type="entry name" value="FORK_HEAD_2"/>
    <property type="match status" value="1"/>
</dbReference>
<dbReference type="PROSITE" id="PS50039">
    <property type="entry name" value="FORK_HEAD_3"/>
    <property type="match status" value="1"/>
</dbReference>
<feature type="region of interest" description="Disordered" evidence="7">
    <location>
        <begin position="227"/>
        <end position="264"/>
    </location>
</feature>
<dbReference type="Proteomes" id="UP000297299">
    <property type="component" value="Unassembled WGS sequence"/>
</dbReference>
<dbReference type="Pfam" id="PF00498">
    <property type="entry name" value="FHA"/>
    <property type="match status" value="1"/>
</dbReference>
<dbReference type="GO" id="GO:0005634">
    <property type="term" value="C:nucleus"/>
    <property type="evidence" value="ECO:0007669"/>
    <property type="project" value="UniProtKB-SubCell"/>
</dbReference>
<dbReference type="PROSITE" id="PS50006">
    <property type="entry name" value="FHA_DOMAIN"/>
    <property type="match status" value="1"/>
</dbReference>
<dbReference type="CDD" id="cd22701">
    <property type="entry name" value="FHA_FKH1-like"/>
    <property type="match status" value="1"/>
</dbReference>
<dbReference type="InterPro" id="IPR000253">
    <property type="entry name" value="FHA_dom"/>
</dbReference>
<feature type="region of interest" description="Disordered" evidence="7">
    <location>
        <begin position="1"/>
        <end position="64"/>
    </location>
</feature>
<evidence type="ECO:0000256" key="5">
    <source>
        <dbReference type="ARBA" id="ARBA00023242"/>
    </source>
</evidence>
<dbReference type="GO" id="GO:0000981">
    <property type="term" value="F:DNA-binding transcription factor activity, RNA polymerase II-specific"/>
    <property type="evidence" value="ECO:0007669"/>
    <property type="project" value="TreeGrafter"/>
</dbReference>
<dbReference type="SMART" id="SM00339">
    <property type="entry name" value="FH"/>
    <property type="match status" value="1"/>
</dbReference>
<dbReference type="InterPro" id="IPR001766">
    <property type="entry name" value="Fork_head_dom"/>
</dbReference>
<evidence type="ECO:0000256" key="1">
    <source>
        <dbReference type="ARBA" id="ARBA00004123"/>
    </source>
</evidence>
<dbReference type="PANTHER" id="PTHR45881:SF1">
    <property type="entry name" value="FORK HEAD PROTEIN HOMOLOG 2"/>
    <property type="match status" value="1"/>
</dbReference>
<comment type="caution">
    <text evidence="10">The sequence shown here is derived from an EMBL/GenBank/DDBJ whole genome shotgun (WGS) entry which is preliminary data.</text>
</comment>
<feature type="compositionally biased region" description="Low complexity" evidence="7">
    <location>
        <begin position="517"/>
        <end position="530"/>
    </location>
</feature>
<feature type="DNA-binding region" description="Fork-head" evidence="6">
    <location>
        <begin position="331"/>
        <end position="416"/>
    </location>
</feature>
<comment type="subcellular location">
    <subcellularLocation>
        <location evidence="1 6">Nucleus</location>
    </subcellularLocation>
</comment>
<evidence type="ECO:0000256" key="7">
    <source>
        <dbReference type="SAM" id="MobiDB-lite"/>
    </source>
</evidence>
<evidence type="ECO:0000313" key="11">
    <source>
        <dbReference type="Proteomes" id="UP000297299"/>
    </source>
</evidence>
<dbReference type="Gene3D" id="2.60.200.20">
    <property type="match status" value="1"/>
</dbReference>
<dbReference type="STRING" id="38488.A0A4Y8CVH5"/>
<feature type="compositionally biased region" description="Basic residues" evidence="7">
    <location>
        <begin position="458"/>
        <end position="474"/>
    </location>
</feature>
<evidence type="ECO:0000256" key="2">
    <source>
        <dbReference type="ARBA" id="ARBA00023015"/>
    </source>
</evidence>
<dbReference type="PRINTS" id="PR00053">
    <property type="entry name" value="FORKHEAD"/>
</dbReference>
<sequence>MHTKMPTTAKRPYRRDSMREEVDIPDSSPSRPPKRRKRASDPKPKPKSKHPTANQQPAVPEMESQEEIIFKLKKHLGLPGVVQVLEDHADDKYEQEYGGGVQAFAKLVGKGWTYYVKDQEVQIGRNPNEGQEEAPGAAAEVDIDLGPNKMISRQHARIFFDDGWRFQVNSRNGAKVNHTTFHRNHGPKELHSGNVINISGIEMIFVLPGGPFEVDPEYLRKIESAVDDVEEADEAEDAEDAEDVEDVERYSEEPHDVPLPPPTNGARVQNGVPQAIAPAPANWQRAATPRTSLKVPSSAKRPHTSYSAGGTMIMNDSENVDLSLDSNHHIKPGYSYAQMIAQVIFEAPNQMLLLNGIYQAIMAKYAYYRFQAPGGWQNSIRHNLSLNQNYDKIPRGKDEPGKGKKWFIKPACYDTIAALAQSAPGRGGGHRGSSQPASPITTADRGFDDESSPDSVGIKRKSPASRSPRMRPHQTNRLQFTPERAPRIQSLQHDFPGDGSPLPRHHRRAQKNAPGFSDNLPNSPPTLSSSYQQDDGNTFVTPAPHRVYPHLAPPSTAQRPSQHMPTSSPAPFWTFADGTPQHGYRGYDNSPIKGFQPSALPDSSPPPMRRASAMSPTKNAVIGKLQMPDVDEVEEEEEKGFDLTKGFQSISQFHLESVSKLAATPVSGSLAARI</sequence>
<dbReference type="InterPro" id="IPR030456">
    <property type="entry name" value="TF_fork_head_CS_2"/>
</dbReference>
<dbReference type="Gene3D" id="1.10.10.10">
    <property type="entry name" value="Winged helix-like DNA-binding domain superfamily/Winged helix DNA-binding domain"/>
    <property type="match status" value="1"/>
</dbReference>
<keyword evidence="2" id="KW-0805">Transcription regulation</keyword>
<gene>
    <name evidence="10" type="ORF">BOTCAL_0332g00010</name>
</gene>
<feature type="domain" description="FHA" evidence="8">
    <location>
        <begin position="121"/>
        <end position="181"/>
    </location>
</feature>
<evidence type="ECO:0000256" key="3">
    <source>
        <dbReference type="ARBA" id="ARBA00023125"/>
    </source>
</evidence>
<dbReference type="InterPro" id="IPR036390">
    <property type="entry name" value="WH_DNA-bd_sf"/>
</dbReference>
<evidence type="ECO:0000256" key="4">
    <source>
        <dbReference type="ARBA" id="ARBA00023163"/>
    </source>
</evidence>
<dbReference type="Pfam" id="PF00250">
    <property type="entry name" value="Forkhead"/>
    <property type="match status" value="1"/>
</dbReference>
<evidence type="ECO:0000256" key="6">
    <source>
        <dbReference type="PROSITE-ProRule" id="PRU00089"/>
    </source>
</evidence>
<keyword evidence="4" id="KW-0804">Transcription</keyword>
<protein>
    <recommendedName>
        <fullName evidence="12">Fork-head domain-containing protein</fullName>
    </recommendedName>
</protein>
<proteinExistence type="predicted"/>
<dbReference type="InterPro" id="IPR008984">
    <property type="entry name" value="SMAD_FHA_dom_sf"/>
</dbReference>
<dbReference type="AlphaFoldDB" id="A0A4Y8CVH5"/>
<organism evidence="10 11">
    <name type="scientific">Botryotinia calthae</name>
    <dbReference type="NCBI Taxonomy" id="38488"/>
    <lineage>
        <taxon>Eukaryota</taxon>
        <taxon>Fungi</taxon>
        <taxon>Dikarya</taxon>
        <taxon>Ascomycota</taxon>
        <taxon>Pezizomycotina</taxon>
        <taxon>Leotiomycetes</taxon>
        <taxon>Helotiales</taxon>
        <taxon>Sclerotiniaceae</taxon>
        <taxon>Botryotinia</taxon>
    </lineage>
</organism>
<keyword evidence="5 6" id="KW-0539">Nucleus</keyword>
<dbReference type="PANTHER" id="PTHR45881">
    <property type="entry name" value="CHECKPOINT SUPPRESSOR 1-LIKE, ISOFORM A-RELATED"/>
    <property type="match status" value="1"/>
</dbReference>
<feature type="domain" description="Fork-head" evidence="9">
    <location>
        <begin position="331"/>
        <end position="416"/>
    </location>
</feature>
<dbReference type="SMART" id="SM00240">
    <property type="entry name" value="FHA"/>
    <property type="match status" value="1"/>
</dbReference>
<evidence type="ECO:0000259" key="9">
    <source>
        <dbReference type="PROSITE" id="PS50039"/>
    </source>
</evidence>
<evidence type="ECO:0000259" key="8">
    <source>
        <dbReference type="PROSITE" id="PS50006"/>
    </source>
</evidence>